<dbReference type="EMBL" id="VHQG01000005">
    <property type="protein sequence ID" value="TPW74176.1"/>
    <property type="molecule type" value="Genomic_DNA"/>
</dbReference>
<evidence type="ECO:0000313" key="1">
    <source>
        <dbReference type="EMBL" id="TPW74176.1"/>
    </source>
</evidence>
<dbReference type="RefSeq" id="WP_141164754.1">
    <property type="nucleotide sequence ID" value="NZ_VHQG01000005.1"/>
</dbReference>
<dbReference type="OrthoDB" id="9834525at2"/>
<dbReference type="Proteomes" id="UP000316252">
    <property type="component" value="Unassembled WGS sequence"/>
</dbReference>
<protein>
    <submittedName>
        <fullName evidence="1">Uncharacterized protein</fullName>
    </submittedName>
</protein>
<proteinExistence type="predicted"/>
<comment type="caution">
    <text evidence="1">The sequence shown here is derived from an EMBL/GenBank/DDBJ whole genome shotgun (WGS) entry which is preliminary data.</text>
</comment>
<keyword evidence="2" id="KW-1185">Reference proteome</keyword>
<dbReference type="AlphaFoldDB" id="A0A506XVI0"/>
<name>A0A506XVI0_9MICO</name>
<organism evidence="1 2">
    <name type="scientific">Schumannella soli</name>
    <dbReference type="NCBI Taxonomy" id="2590779"/>
    <lineage>
        <taxon>Bacteria</taxon>
        <taxon>Bacillati</taxon>
        <taxon>Actinomycetota</taxon>
        <taxon>Actinomycetes</taxon>
        <taxon>Micrococcales</taxon>
        <taxon>Microbacteriaceae</taxon>
        <taxon>Schumannella</taxon>
    </lineage>
</organism>
<accession>A0A506XVI0</accession>
<sequence>MSSSTFAIVARLDADRADADDLTTAQRIVRDIVDYMVALGARFDAVAHAEAGVPVDAAATSVDYVTPASTSPAPGAHRFEIDATGDRARFLAIGMVELSSALSTAGARVRGLIERHRWQPDDDGRDVIAPIMEALQRLGATISSDSAASAAGTAGSAAGAGSAAVPLVSGTAASTADRSWMPDLDLVPVQSLLEAVRRRLDLTSLSWVRPAY</sequence>
<reference evidence="1 2" key="1">
    <citation type="submission" date="2019-06" db="EMBL/GenBank/DDBJ databases">
        <authorList>
            <person name="Li F."/>
        </authorList>
    </citation>
    <scope>NUCLEOTIDE SEQUENCE [LARGE SCALE GENOMIC DNA]</scope>
    <source>
        <strain evidence="1 2">10F1D-1</strain>
    </source>
</reference>
<evidence type="ECO:0000313" key="2">
    <source>
        <dbReference type="Proteomes" id="UP000316252"/>
    </source>
</evidence>
<gene>
    <name evidence="1" type="ORF">FJ657_16220</name>
</gene>